<dbReference type="CDD" id="cd22265">
    <property type="entry name" value="UDM1_RNF168"/>
    <property type="match status" value="1"/>
</dbReference>
<feature type="non-terminal residue" evidence="14">
    <location>
        <position position="1"/>
    </location>
</feature>
<dbReference type="InterPro" id="IPR013083">
    <property type="entry name" value="Znf_RING/FYVE/PHD"/>
</dbReference>
<evidence type="ECO:0000313" key="15">
    <source>
        <dbReference type="Proteomes" id="UP000215902"/>
    </source>
</evidence>
<feature type="compositionally biased region" description="Low complexity" evidence="12">
    <location>
        <begin position="20"/>
        <end position="34"/>
    </location>
</feature>
<keyword evidence="6" id="KW-0227">DNA damage</keyword>
<dbReference type="EMBL" id="NIVC01001088">
    <property type="protein sequence ID" value="PAA72495.1"/>
    <property type="molecule type" value="Genomic_DNA"/>
</dbReference>
<keyword evidence="5" id="KW-0479">Metal-binding</keyword>
<dbReference type="PANTHER" id="PTHR23328">
    <property type="entry name" value="RING-TYPE DOMAIN-CONTAINING PROTEIN"/>
    <property type="match status" value="1"/>
</dbReference>
<dbReference type="GO" id="GO:0061630">
    <property type="term" value="F:ubiquitin protein ligase activity"/>
    <property type="evidence" value="ECO:0007669"/>
    <property type="project" value="UniProtKB-EC"/>
</dbReference>
<dbReference type="STRING" id="282301.A0A267FFD0"/>
<evidence type="ECO:0000256" key="3">
    <source>
        <dbReference type="ARBA" id="ARBA00012483"/>
    </source>
</evidence>
<comment type="catalytic activity">
    <reaction evidence="1">
        <text>S-ubiquitinyl-[E2 ubiquitin-conjugating enzyme]-L-cysteine + [acceptor protein]-L-lysine = [E2 ubiquitin-conjugating enzyme]-L-cysteine + N(6)-ubiquitinyl-[acceptor protein]-L-lysine.</text>
        <dbReference type="EC" id="2.3.2.27"/>
    </reaction>
</comment>
<dbReference type="SUPFAM" id="SSF57850">
    <property type="entry name" value="RING/U-box"/>
    <property type="match status" value="1"/>
</dbReference>
<dbReference type="EC" id="2.3.2.27" evidence="3"/>
<feature type="region of interest" description="Disordered" evidence="12">
    <location>
        <begin position="265"/>
        <end position="308"/>
    </location>
</feature>
<dbReference type="GO" id="GO:0008270">
    <property type="term" value="F:zinc ion binding"/>
    <property type="evidence" value="ECO:0007669"/>
    <property type="project" value="UniProtKB-KW"/>
</dbReference>
<keyword evidence="10" id="KW-0539">Nucleus</keyword>
<evidence type="ECO:0000256" key="9">
    <source>
        <dbReference type="ARBA" id="ARBA00022833"/>
    </source>
</evidence>
<accession>A0A267FFD0</accession>
<evidence type="ECO:0000256" key="7">
    <source>
        <dbReference type="ARBA" id="ARBA00022771"/>
    </source>
</evidence>
<evidence type="ECO:0000313" key="14">
    <source>
        <dbReference type="EMBL" id="PAA72495.1"/>
    </source>
</evidence>
<evidence type="ECO:0000256" key="1">
    <source>
        <dbReference type="ARBA" id="ARBA00000900"/>
    </source>
</evidence>
<organism evidence="14 15">
    <name type="scientific">Macrostomum lignano</name>
    <dbReference type="NCBI Taxonomy" id="282301"/>
    <lineage>
        <taxon>Eukaryota</taxon>
        <taxon>Metazoa</taxon>
        <taxon>Spiralia</taxon>
        <taxon>Lophotrochozoa</taxon>
        <taxon>Platyhelminthes</taxon>
        <taxon>Rhabditophora</taxon>
        <taxon>Macrostomorpha</taxon>
        <taxon>Macrostomida</taxon>
        <taxon>Macrostomidae</taxon>
        <taxon>Macrostomum</taxon>
    </lineage>
</organism>
<dbReference type="AlphaFoldDB" id="A0A267FFD0"/>
<evidence type="ECO:0000256" key="5">
    <source>
        <dbReference type="ARBA" id="ARBA00022723"/>
    </source>
</evidence>
<dbReference type="GO" id="GO:0031491">
    <property type="term" value="F:nucleosome binding"/>
    <property type="evidence" value="ECO:0007669"/>
    <property type="project" value="TreeGrafter"/>
</dbReference>
<evidence type="ECO:0000256" key="8">
    <source>
        <dbReference type="ARBA" id="ARBA00022786"/>
    </source>
</evidence>
<dbReference type="GO" id="GO:0035861">
    <property type="term" value="C:site of double-strand break"/>
    <property type="evidence" value="ECO:0007669"/>
    <property type="project" value="TreeGrafter"/>
</dbReference>
<feature type="compositionally biased region" description="Low complexity" evidence="12">
    <location>
        <begin position="329"/>
        <end position="349"/>
    </location>
</feature>
<dbReference type="Pfam" id="PF00097">
    <property type="entry name" value="zf-C3HC4"/>
    <property type="match status" value="1"/>
</dbReference>
<dbReference type="OrthoDB" id="426657at2759"/>
<keyword evidence="9" id="KW-0862">Zinc</keyword>
<protein>
    <recommendedName>
        <fullName evidence="3">RING-type E3 ubiquitin transferase</fullName>
        <ecNumber evidence="3">2.3.2.27</ecNumber>
    </recommendedName>
</protein>
<feature type="compositionally biased region" description="Basic residues" evidence="12">
    <location>
        <begin position="293"/>
        <end position="306"/>
    </location>
</feature>
<dbReference type="InterPro" id="IPR018957">
    <property type="entry name" value="Znf_C3HC4_RING-type"/>
</dbReference>
<feature type="region of interest" description="Disordered" evidence="12">
    <location>
        <begin position="1"/>
        <end position="34"/>
    </location>
</feature>
<gene>
    <name evidence="14" type="ORF">BOX15_Mlig003733g1</name>
</gene>
<dbReference type="Gene3D" id="3.30.40.10">
    <property type="entry name" value="Zinc/RING finger domain, C3HC4 (zinc finger)"/>
    <property type="match status" value="1"/>
</dbReference>
<dbReference type="PROSITE" id="PS50089">
    <property type="entry name" value="ZF_RING_2"/>
    <property type="match status" value="1"/>
</dbReference>
<keyword evidence="8" id="KW-0833">Ubl conjugation pathway</keyword>
<comment type="caution">
    <text evidence="14">The sequence shown here is derived from an EMBL/GenBank/DDBJ whole genome shotgun (WGS) entry which is preliminary data.</text>
</comment>
<proteinExistence type="predicted"/>
<feature type="compositionally biased region" description="Low complexity" evidence="12">
    <location>
        <begin position="268"/>
        <end position="290"/>
    </location>
</feature>
<evidence type="ECO:0000256" key="11">
    <source>
        <dbReference type="PROSITE-ProRule" id="PRU00175"/>
    </source>
</evidence>
<feature type="domain" description="RING-type" evidence="13">
    <location>
        <begin position="40"/>
        <end position="81"/>
    </location>
</feature>
<keyword evidence="4" id="KW-0808">Transferase</keyword>
<dbReference type="InterPro" id="IPR001841">
    <property type="entry name" value="Znf_RING"/>
</dbReference>
<dbReference type="InterPro" id="IPR051657">
    <property type="entry name" value="RNF168/RNF169_E3_ubiq-ligase"/>
</dbReference>
<dbReference type="InterPro" id="IPR017907">
    <property type="entry name" value="Znf_RING_CS"/>
</dbReference>
<evidence type="ECO:0000256" key="6">
    <source>
        <dbReference type="ARBA" id="ARBA00022763"/>
    </source>
</evidence>
<dbReference type="GO" id="GO:0006302">
    <property type="term" value="P:double-strand break repair"/>
    <property type="evidence" value="ECO:0007669"/>
    <property type="project" value="TreeGrafter"/>
</dbReference>
<feature type="region of interest" description="Disordered" evidence="12">
    <location>
        <begin position="325"/>
        <end position="352"/>
    </location>
</feature>
<keyword evidence="15" id="KW-1185">Reference proteome</keyword>
<dbReference type="PROSITE" id="PS00518">
    <property type="entry name" value="ZF_RING_1"/>
    <property type="match status" value="1"/>
</dbReference>
<sequence length="401" mass="42992">SAIKQSMKTRRKKQHQTPIESSSSSSSASSESSDLESFTCPVCLSVMVKPVLLPCQHELCLGCLMQACSGDWCSLACPLCRRRLSVWMRRARNPELLVNQDKWRRIQQLHPRLVEVVEAGGSADNGAERRQLAQPGELQAEWQAAVDALTAERRAQQATEEAASLALIRRLRLAEATATAMSPAEQSMAEDIALADAAIPDEPQSEPGYPLAAPPIRRHDSDESSAIVDNRCRLFSATAAAYLRCDSVDSIGPELNQHFRPIQAMPLTPTKPANSTPASTASGSAATPGSVRKVVHRPKATKRQSRRAAAAAAAAALISGGGRPRRLLRSASVQETASTSSTTSTKPSSRCLRSQMSVVVESPAATAGLEESLLVEAESCSAGSGGYSLRKLHQQQQTKFE</sequence>
<comment type="subcellular location">
    <subcellularLocation>
        <location evidence="2">Nucleus</location>
    </subcellularLocation>
</comment>
<reference evidence="14 15" key="1">
    <citation type="submission" date="2017-06" db="EMBL/GenBank/DDBJ databases">
        <title>A platform for efficient transgenesis in Macrostomum lignano, a flatworm model organism for stem cell research.</title>
        <authorList>
            <person name="Berezikov E."/>
        </authorList>
    </citation>
    <scope>NUCLEOTIDE SEQUENCE [LARGE SCALE GENOMIC DNA]</scope>
    <source>
        <strain evidence="14">DV1</strain>
        <tissue evidence="14">Whole organism</tissue>
    </source>
</reference>
<evidence type="ECO:0000259" key="13">
    <source>
        <dbReference type="PROSITE" id="PS50089"/>
    </source>
</evidence>
<name>A0A267FFD0_9PLAT</name>
<dbReference type="GO" id="GO:0005634">
    <property type="term" value="C:nucleus"/>
    <property type="evidence" value="ECO:0007669"/>
    <property type="project" value="UniProtKB-SubCell"/>
</dbReference>
<evidence type="ECO:0000256" key="10">
    <source>
        <dbReference type="ARBA" id="ARBA00023242"/>
    </source>
</evidence>
<dbReference type="SMART" id="SM00184">
    <property type="entry name" value="RING"/>
    <property type="match status" value="1"/>
</dbReference>
<evidence type="ECO:0000256" key="2">
    <source>
        <dbReference type="ARBA" id="ARBA00004123"/>
    </source>
</evidence>
<feature type="region of interest" description="Disordered" evidence="12">
    <location>
        <begin position="382"/>
        <end position="401"/>
    </location>
</feature>
<dbReference type="PANTHER" id="PTHR23328:SF0">
    <property type="entry name" value="RING-TYPE DOMAIN-CONTAINING PROTEIN"/>
    <property type="match status" value="1"/>
</dbReference>
<dbReference type="Proteomes" id="UP000215902">
    <property type="component" value="Unassembled WGS sequence"/>
</dbReference>
<keyword evidence="7 11" id="KW-0863">Zinc-finger</keyword>
<evidence type="ECO:0000256" key="12">
    <source>
        <dbReference type="SAM" id="MobiDB-lite"/>
    </source>
</evidence>
<evidence type="ECO:0000256" key="4">
    <source>
        <dbReference type="ARBA" id="ARBA00022679"/>
    </source>
</evidence>